<keyword evidence="9 22" id="KW-0812">Transmembrane</keyword>
<evidence type="ECO:0000313" key="26">
    <source>
        <dbReference type="Proteomes" id="UP000824890"/>
    </source>
</evidence>
<dbReference type="CDD" id="cd22157">
    <property type="entry name" value="F-box_AtFBW1-like"/>
    <property type="match status" value="2"/>
</dbReference>
<dbReference type="Gene3D" id="2.130.10.10">
    <property type="entry name" value="YVTN repeat-like/Quinoprotein amine dehydrogenase"/>
    <property type="match status" value="2"/>
</dbReference>
<dbReference type="Pfam" id="PF00560">
    <property type="entry name" value="LRR_1"/>
    <property type="match status" value="1"/>
</dbReference>
<dbReference type="Pfam" id="PF13925">
    <property type="entry name" value="Katanin_con80"/>
    <property type="match status" value="1"/>
</dbReference>
<dbReference type="InterPro" id="IPR020472">
    <property type="entry name" value="WD40_PAC1"/>
</dbReference>
<dbReference type="PROSITE" id="PS50082">
    <property type="entry name" value="WD_REPEATS_2"/>
    <property type="match status" value="5"/>
</dbReference>
<feature type="compositionally biased region" description="Polar residues" evidence="21">
    <location>
        <begin position="1933"/>
        <end position="1950"/>
    </location>
</feature>
<dbReference type="PROSITE" id="PS50294">
    <property type="entry name" value="WD_REPEATS_REGION"/>
    <property type="match status" value="5"/>
</dbReference>
<feature type="compositionally biased region" description="Basic and acidic residues" evidence="21">
    <location>
        <begin position="1809"/>
        <end position="1818"/>
    </location>
</feature>
<dbReference type="PRINTS" id="PR00320">
    <property type="entry name" value="GPROTEINBRPT"/>
</dbReference>
<keyword evidence="8" id="KW-0433">Leucine-rich repeat</keyword>
<evidence type="ECO:0000256" key="14">
    <source>
        <dbReference type="ARBA" id="ARBA00022895"/>
    </source>
</evidence>
<organism evidence="25 26">
    <name type="scientific">Brassica napus</name>
    <name type="common">Rape</name>
    <dbReference type="NCBI Taxonomy" id="3708"/>
    <lineage>
        <taxon>Eukaryota</taxon>
        <taxon>Viridiplantae</taxon>
        <taxon>Streptophyta</taxon>
        <taxon>Embryophyta</taxon>
        <taxon>Tracheophyta</taxon>
        <taxon>Spermatophyta</taxon>
        <taxon>Magnoliopsida</taxon>
        <taxon>eudicotyledons</taxon>
        <taxon>Gunneridae</taxon>
        <taxon>Pentapetalae</taxon>
        <taxon>rosids</taxon>
        <taxon>malvids</taxon>
        <taxon>Brassicales</taxon>
        <taxon>Brassicaceae</taxon>
        <taxon>Brassiceae</taxon>
        <taxon>Brassica</taxon>
    </lineage>
</organism>
<evidence type="ECO:0000259" key="23">
    <source>
        <dbReference type="PROSITE" id="PS50011"/>
    </source>
</evidence>
<evidence type="ECO:0000256" key="20">
    <source>
        <dbReference type="PROSITE-ProRule" id="PRU00221"/>
    </source>
</evidence>
<evidence type="ECO:0000256" key="21">
    <source>
        <dbReference type="SAM" id="MobiDB-lite"/>
    </source>
</evidence>
<evidence type="ECO:0000256" key="16">
    <source>
        <dbReference type="ARBA" id="ARBA00023136"/>
    </source>
</evidence>
<dbReference type="NCBIfam" id="TIGR01640">
    <property type="entry name" value="F_box_assoc_1"/>
    <property type="match status" value="1"/>
</dbReference>
<comment type="caution">
    <text evidence="25">The sequence shown here is derived from an EMBL/GenBank/DDBJ whole genome shotgun (WGS) entry which is preliminary data.</text>
</comment>
<feature type="compositionally biased region" description="Basic and acidic residues" evidence="21">
    <location>
        <begin position="1765"/>
        <end position="1792"/>
    </location>
</feature>
<dbReference type="Pfam" id="PF13855">
    <property type="entry name" value="LRR_8"/>
    <property type="match status" value="1"/>
</dbReference>
<feature type="compositionally biased region" description="Pro residues" evidence="21">
    <location>
        <begin position="757"/>
        <end position="811"/>
    </location>
</feature>
<dbReference type="SMART" id="SM00256">
    <property type="entry name" value="FBOX"/>
    <property type="match status" value="2"/>
</dbReference>
<feature type="transmembrane region" description="Helical" evidence="22">
    <location>
        <begin position="852"/>
        <end position="873"/>
    </location>
</feature>
<dbReference type="PROSITE" id="PS50011">
    <property type="entry name" value="PROTEIN_KINASE_DOM"/>
    <property type="match status" value="1"/>
</dbReference>
<dbReference type="SUPFAM" id="SSF81383">
    <property type="entry name" value="F-box domain"/>
    <property type="match status" value="2"/>
</dbReference>
<keyword evidence="12" id="KW-0677">Repeat</keyword>
<evidence type="ECO:0000256" key="9">
    <source>
        <dbReference type="ARBA" id="ARBA00022692"/>
    </source>
</evidence>
<dbReference type="InterPro" id="IPR000719">
    <property type="entry name" value="Prot_kinase_dom"/>
</dbReference>
<dbReference type="InterPro" id="IPR011009">
    <property type="entry name" value="Kinase-like_dom_sf"/>
</dbReference>
<dbReference type="Pfam" id="PF00400">
    <property type="entry name" value="WD40"/>
    <property type="match status" value="6"/>
</dbReference>
<dbReference type="SUPFAM" id="SSF56112">
    <property type="entry name" value="Protein kinase-like (PK-like)"/>
    <property type="match status" value="1"/>
</dbReference>
<dbReference type="InterPro" id="IPR017451">
    <property type="entry name" value="F-box-assoc_interact_dom"/>
</dbReference>
<dbReference type="InterPro" id="IPR006527">
    <property type="entry name" value="F-box-assoc_dom_typ1"/>
</dbReference>
<dbReference type="InterPro" id="IPR036047">
    <property type="entry name" value="F-box-like_dom_sf"/>
</dbReference>
<feature type="region of interest" description="Disordered" evidence="21">
    <location>
        <begin position="1711"/>
        <end position="1793"/>
    </location>
</feature>
<dbReference type="CDD" id="cd00200">
    <property type="entry name" value="WD40"/>
    <property type="match status" value="1"/>
</dbReference>
<dbReference type="InterPro" id="IPR028021">
    <property type="entry name" value="Katanin_C-terminal"/>
</dbReference>
<keyword evidence="16 22" id="KW-0472">Membrane</keyword>
<protein>
    <recommendedName>
        <fullName evidence="19">Katanin p80 WD40 repeat-containing subunit B1 homolog</fullName>
    </recommendedName>
</protein>
<evidence type="ECO:0000256" key="8">
    <source>
        <dbReference type="ARBA" id="ARBA00022614"/>
    </source>
</evidence>
<comment type="function">
    <text evidence="19">May participate in a complex which severs microtubules in an ATP-dependent manner. Microtubule severing may promote rapid reorganization of cellular microtubule arrays.</text>
</comment>
<dbReference type="SUPFAM" id="SSF50978">
    <property type="entry name" value="WD40 repeat-like"/>
    <property type="match status" value="1"/>
</dbReference>
<feature type="repeat" description="WD" evidence="20">
    <location>
        <begin position="1277"/>
        <end position="1319"/>
    </location>
</feature>
<dbReference type="PANTHER" id="PTHR19845:SF19">
    <property type="entry name" value="KATANIN P80 WD40 REPEAT-CONTAINING SUBUNIT B1 HOMOLOG KTN80.1"/>
    <property type="match status" value="1"/>
</dbReference>
<keyword evidence="13" id="KW-0995">Kinetochore</keyword>
<keyword evidence="10 19" id="KW-0493">Microtubule</keyword>
<dbReference type="InterPro" id="IPR015943">
    <property type="entry name" value="WD40/YVTN_repeat-like_dom_sf"/>
</dbReference>
<dbReference type="Gene3D" id="1.10.510.10">
    <property type="entry name" value="Transferase(Phosphotransferase) domain 1"/>
    <property type="match status" value="1"/>
</dbReference>
<dbReference type="Pfam" id="PF07734">
    <property type="entry name" value="FBA_1"/>
    <property type="match status" value="1"/>
</dbReference>
<feature type="region of interest" description="Disordered" evidence="21">
    <location>
        <begin position="1"/>
        <end position="23"/>
    </location>
</feature>
<evidence type="ECO:0000256" key="11">
    <source>
        <dbReference type="ARBA" id="ARBA00022705"/>
    </source>
</evidence>
<dbReference type="SUPFAM" id="SSF52058">
    <property type="entry name" value="L domain-like"/>
    <property type="match status" value="1"/>
</dbReference>
<evidence type="ECO:0000259" key="24">
    <source>
        <dbReference type="PROSITE" id="PS50181"/>
    </source>
</evidence>
<feature type="transmembrane region" description="Helical" evidence="22">
    <location>
        <begin position="517"/>
        <end position="537"/>
    </location>
</feature>
<dbReference type="Pfam" id="PF00646">
    <property type="entry name" value="F-box"/>
    <property type="match status" value="2"/>
</dbReference>
<dbReference type="InterPro" id="IPR001810">
    <property type="entry name" value="F-box_dom"/>
</dbReference>
<evidence type="ECO:0000256" key="7">
    <source>
        <dbReference type="ARBA" id="ARBA00022574"/>
    </source>
</evidence>
<dbReference type="InterPro" id="IPR001680">
    <property type="entry name" value="WD40_rpt"/>
</dbReference>
<accession>A0ABQ8CAL0</accession>
<feature type="region of interest" description="Disordered" evidence="21">
    <location>
        <begin position="1809"/>
        <end position="1849"/>
    </location>
</feature>
<dbReference type="SUPFAM" id="SSF50965">
    <property type="entry name" value="Galactose oxidase, central domain"/>
    <property type="match status" value="1"/>
</dbReference>
<evidence type="ECO:0000256" key="3">
    <source>
        <dbReference type="ARBA" id="ARBA00004574"/>
    </source>
</evidence>
<evidence type="ECO:0000256" key="2">
    <source>
        <dbReference type="ARBA" id="ARBA00004370"/>
    </source>
</evidence>
<dbReference type="InterPro" id="IPR011043">
    <property type="entry name" value="Gal_Oxase/kelch_b-propeller"/>
</dbReference>
<dbReference type="PROSITE" id="PS00678">
    <property type="entry name" value="WD_REPEATS_1"/>
    <property type="match status" value="3"/>
</dbReference>
<evidence type="ECO:0000256" key="15">
    <source>
        <dbReference type="ARBA" id="ARBA00022989"/>
    </source>
</evidence>
<feature type="compositionally biased region" description="Basic residues" evidence="21">
    <location>
        <begin position="1"/>
        <end position="21"/>
    </location>
</feature>
<dbReference type="Pfam" id="PF00069">
    <property type="entry name" value="Pkinase"/>
    <property type="match status" value="1"/>
</dbReference>
<keyword evidence="18" id="KW-0137">Centromere</keyword>
<feature type="domain" description="F-box" evidence="24">
    <location>
        <begin position="208"/>
        <end position="253"/>
    </location>
</feature>
<feature type="repeat" description="WD" evidence="20">
    <location>
        <begin position="1404"/>
        <end position="1445"/>
    </location>
</feature>
<feature type="repeat" description="WD" evidence="20">
    <location>
        <begin position="1362"/>
        <end position="1403"/>
    </location>
</feature>
<feature type="transmembrane region" description="Helical" evidence="22">
    <location>
        <begin position="159"/>
        <end position="179"/>
    </location>
</feature>
<feature type="domain" description="F-box" evidence="24">
    <location>
        <begin position="25"/>
        <end position="70"/>
    </location>
</feature>
<keyword evidence="11" id="KW-0235">DNA replication</keyword>
<feature type="repeat" description="WD" evidence="20">
    <location>
        <begin position="1446"/>
        <end position="1487"/>
    </location>
</feature>
<feature type="compositionally biased region" description="Polar residues" evidence="21">
    <location>
        <begin position="827"/>
        <end position="842"/>
    </location>
</feature>
<feature type="region of interest" description="Disordered" evidence="21">
    <location>
        <begin position="749"/>
        <end position="842"/>
    </location>
</feature>
<gene>
    <name evidence="25" type="ORF">HID58_036677</name>
</gene>
<keyword evidence="7 20" id="KW-0853">WD repeat</keyword>
<evidence type="ECO:0000256" key="5">
    <source>
        <dbReference type="ARBA" id="ARBA00007545"/>
    </source>
</evidence>
<dbReference type="InterPro" id="IPR001611">
    <property type="entry name" value="Leu-rich_rpt"/>
</dbReference>
<feature type="region of interest" description="Disordered" evidence="21">
    <location>
        <begin position="1918"/>
        <end position="1957"/>
    </location>
</feature>
<evidence type="ECO:0000313" key="25">
    <source>
        <dbReference type="EMBL" id="KAH0913356.1"/>
    </source>
</evidence>
<feature type="region of interest" description="Disordered" evidence="21">
    <location>
        <begin position="1671"/>
        <end position="1697"/>
    </location>
</feature>
<proteinExistence type="inferred from homology"/>
<name>A0ABQ8CAL0_BRANA</name>
<feature type="repeat" description="WD" evidence="20">
    <location>
        <begin position="1320"/>
        <end position="1361"/>
    </location>
</feature>
<sequence length="2180" mass="242541">MLKRKHGSILKRHGSDKRRRGSSSSVELELLPHDVIELILERLPVESLRRFRSVSKKWISTIDSPRFQSRQLNLRRQSRGHDLLFVAYYEDPPDDVAQHALGSSSSCIYRTVKFPFPNVLLCYGSCDGLVCFFCIHTPNVVVNPATRWHRIMSFTRRQVFFVLSVLALTMPFSAGVTNLRDDTMLKRRHGSILKRHGSDKRRRGSSSSVELEVLPHDVIELILERLPVESLRRFRSVSKKWISTIDSPRFQSRQLNLRRQSRGHDLLFVAYYEDPPDNVAQHALGSSSSCRYRTVKFPFPNLLLCYGSCDGLVCLFCIDTPNVVVNPATRWHRIFDFSTHSWRNLVPSSPYPILRFQKPVYFDGSLYWLTDCVEETKVLSFDLHAETFQVICKAPFADDAPRPSNVVLFILDDCLCASEKTWPTQVIWSLDSSSKTWKQMCSIDLTNTFPLFDRYGLMPLPVAILEKNKLYLHGRNYLEPLMLHDLNTKSFEVVSTPTTPGDCIYYFEIMSFTRRQVFFVLSVLALTMPFSAGVTNLRDVSAINNLYITLGAPSLSHWLAFGGDPCGEKWQGVVCDSSNITEIRIPGMKVGGGLSDTLADFSSIQVMDFSNNHISGTIPQALPSTIRNLSLSSNRFTGNIPFTLSFLSDLSELSLGNNLLSGEIPDYFQQLSKLTKLDLSSNVLEGRLPPSMGDLAALKILYLQDNKLIGTLDVIEDLFLTDLNVANNLFSGPIPPNLLKVPHFQKDGTPFNTSIITPPPPAVVPPPPTTPHRSPPPVTHIPPGSSVPPAPFAPFVPLQPQPPPPSPPLVWSPPSDNGGGGDPWNSVSGQPTLQISPPSGSGSGKFWSTQRIILVISSVAVIVLVSGLCVTLWRCYRNKKYNRYIPEARKDYQRPYFNKPPSQPTTPFMAKVSREPMVKPYDGYGAGDRLYGYPTPPRAEESRRAMPPTSYYNVNVTQKPLQQPPRRFQSNDAAATKRTAHFPPGLNTSSSATVFTVSSLQQYTNSFSEDHIIGEGSLGNVYKAVFPHGKFLAVRKLSNTINRTQSDGDFLNLVSNVLKLKRGNILEFLGYCNEYGQRLLVYEYCPNGSLQDALHLDRKLNKKLTWNVRMNIALGAAKALQFLHEVCQPPVVHQNFKSSKVLLDGKLSVRVADSGLAYMLPPRPTSQMAGYAAPEIEYGSYTCQSDVYSLGVVMLELLTGSRPFDRTRRRDQTLAQWAIPRLHDIDALTRMADPSLHGAYSVKSLSRFADIISRSLQMEPGFRPSVSEIVQDLQQEFLAHSANVNCLSIGKKTTRFLITGGDDCKVKLWSIGKSTSLTSLCGHTSPIDSVTFNSEEALVLAGASSGVIKLWNLQEAKVVRGFTGHISNCSALEFHPFGQYLASGSSDATLKIWDIRKKGCIQTYKGHTRGISTVKFTPDGRWLVSGGLDNVVKIWDITAGKLLHEFKFHDGPIRSLDFHPLEFLLATGSADRTVKFWDLETFELIGSTRPEATGVRSIAFHPDGRTLFCGLDDSLKVYSWEPVICRDSVEMGWSTLGDFCINENKFVGCSYYRNSVGIWVSDISKLEPYGAGSEDENECMVKRFSVLDEQASERKGCGSRGSGTLKGAIRASEKQNADDKSSRMHSVVDSDSGEESSHSRSESVASSKTNPGMMLRPAHVRKTLAKFEESASVQYGTRKKSSQDIEEETQTRNAEDSTIKGIMYKFEKALSSEPPTDEATRMLHKPPRVQRSSYNNNHNESRRAMSVDSATLNNSKGGLEYSGRNVEDTNDQHSSTKTERVLSPEKPGDEQTIKVVSGRTRSLVERFERGEKITHTEEADNTNAVEQDPDKTSRQTGEAPVVVSTRRARSTPARVMPIVLNMKSDEPPSTQPARTSSVPVILNQSTNDEPSVSLTQSRTSPARTLPLTLNQATHIVLSRRPRRTSSARVRPMSLSQAVSMTSHECSVTSTRPDRTSPARVTQMLATPPTEIDQVADMAQDETHLSSQTDSDITENLMQTHEEFLSTLQSRLTKLQIVRHFWERSDVKGAIGALRKLTDQSVQADVISILTDKIEILTLDMFSQLVPVLTSLLGSRTERPVNVSLDMLLKLVAVFGTVIRSTVTAPRIVGVDLHADERIQICQVCSAGLHKIQRILPILARRSNNKKGSRTKPCSSTNIATCKANNDHGAALQNTRIYNTA</sequence>
<keyword evidence="14" id="KW-0158">Chromosome</keyword>
<keyword evidence="15 22" id="KW-1133">Transmembrane helix</keyword>
<feature type="compositionally biased region" description="Basic and acidic residues" evidence="21">
    <location>
        <begin position="1611"/>
        <end position="1628"/>
    </location>
</feature>
<evidence type="ECO:0000256" key="17">
    <source>
        <dbReference type="ARBA" id="ARBA00023212"/>
    </source>
</evidence>
<comment type="similarity">
    <text evidence="5">Belongs to the LRWD1 family.</text>
</comment>
<evidence type="ECO:0000256" key="22">
    <source>
        <dbReference type="SAM" id="Phobius"/>
    </source>
</evidence>
<dbReference type="InterPro" id="IPR032675">
    <property type="entry name" value="LRR_dom_sf"/>
</dbReference>
<evidence type="ECO:0000256" key="4">
    <source>
        <dbReference type="ARBA" id="ARBA00004629"/>
    </source>
</evidence>
<dbReference type="PANTHER" id="PTHR19845">
    <property type="entry name" value="KATANIN P80 SUBUNIT"/>
    <property type="match status" value="1"/>
</dbReference>
<dbReference type="SMART" id="SM00320">
    <property type="entry name" value="WD40"/>
    <property type="match status" value="6"/>
</dbReference>
<dbReference type="Proteomes" id="UP000824890">
    <property type="component" value="Unassembled WGS sequence"/>
</dbReference>
<evidence type="ECO:0000256" key="10">
    <source>
        <dbReference type="ARBA" id="ARBA00022701"/>
    </source>
</evidence>
<reference evidence="25 26" key="1">
    <citation type="submission" date="2021-05" db="EMBL/GenBank/DDBJ databases">
        <title>Genome Assembly of Synthetic Allotetraploid Brassica napus Reveals Homoeologous Exchanges between Subgenomes.</title>
        <authorList>
            <person name="Davis J.T."/>
        </authorList>
    </citation>
    <scope>NUCLEOTIDE SEQUENCE [LARGE SCALE GENOMIC DNA]</scope>
    <source>
        <strain evidence="26">cv. Da-Ae</strain>
        <tissue evidence="25">Seedling</tissue>
    </source>
</reference>
<evidence type="ECO:0000256" key="13">
    <source>
        <dbReference type="ARBA" id="ARBA00022838"/>
    </source>
</evidence>
<dbReference type="InterPro" id="IPR036322">
    <property type="entry name" value="WD40_repeat_dom_sf"/>
</dbReference>
<dbReference type="HAMAP" id="MF_03022">
    <property type="entry name" value="Katanin_p80_B1"/>
    <property type="match status" value="1"/>
</dbReference>
<feature type="domain" description="Protein kinase" evidence="23">
    <location>
        <begin position="1007"/>
        <end position="1278"/>
    </location>
</feature>
<comment type="subcellular location">
    <subcellularLocation>
        <location evidence="4">Chromosome</location>
        <location evidence="4">Centromere</location>
        <location evidence="4">Kinetochore</location>
    </subcellularLocation>
    <subcellularLocation>
        <location evidence="3">Chromosome</location>
        <location evidence="3">Telomere</location>
    </subcellularLocation>
    <subcellularLocation>
        <location evidence="1 19">Cytoplasm</location>
        <location evidence="1 19">Cytoskeleton</location>
    </subcellularLocation>
    <subcellularLocation>
        <location evidence="2">Membrane</location>
    </subcellularLocation>
</comment>
<feature type="region of interest" description="Disordered" evidence="21">
    <location>
        <begin position="1594"/>
        <end position="1656"/>
    </location>
</feature>
<dbReference type="Gene3D" id="3.80.10.10">
    <property type="entry name" value="Ribonuclease Inhibitor"/>
    <property type="match status" value="1"/>
</dbReference>
<dbReference type="Gene3D" id="3.30.200.20">
    <property type="entry name" value="Phosphorylase Kinase, domain 1"/>
    <property type="match status" value="1"/>
</dbReference>
<evidence type="ECO:0000256" key="1">
    <source>
        <dbReference type="ARBA" id="ARBA00004245"/>
    </source>
</evidence>
<dbReference type="InterPro" id="IPR019775">
    <property type="entry name" value="WD40_repeat_CS"/>
</dbReference>
<keyword evidence="14" id="KW-0779">Telomere</keyword>
<keyword evidence="6 19" id="KW-0963">Cytoplasm</keyword>
<comment type="similarity">
    <text evidence="19">Belongs to the WD repeat KATNB1 family.</text>
</comment>
<evidence type="ECO:0000256" key="19">
    <source>
        <dbReference type="HAMAP-Rule" id="MF_03022"/>
    </source>
</evidence>
<evidence type="ECO:0000256" key="12">
    <source>
        <dbReference type="ARBA" id="ARBA00022737"/>
    </source>
</evidence>
<keyword evidence="26" id="KW-1185">Reference proteome</keyword>
<keyword evidence="17 19" id="KW-0206">Cytoskeleton</keyword>
<evidence type="ECO:0000256" key="6">
    <source>
        <dbReference type="ARBA" id="ARBA00022490"/>
    </source>
</evidence>
<evidence type="ECO:0000256" key="18">
    <source>
        <dbReference type="ARBA" id="ARBA00023328"/>
    </source>
</evidence>
<dbReference type="EMBL" id="JAGKQM010000009">
    <property type="protein sequence ID" value="KAH0913356.1"/>
    <property type="molecule type" value="Genomic_DNA"/>
</dbReference>
<dbReference type="PROSITE" id="PS50181">
    <property type="entry name" value="FBOX"/>
    <property type="match status" value="2"/>
</dbReference>
<dbReference type="InterPro" id="IPR026962">
    <property type="entry name" value="KTNB1"/>
</dbReference>